<dbReference type="eggNOG" id="COG0714">
    <property type="taxonomic scope" value="Bacteria"/>
</dbReference>
<dbReference type="Proteomes" id="UP000004892">
    <property type="component" value="Unassembled WGS sequence"/>
</dbReference>
<dbReference type="STRING" id="742817.HMPREF9449_00914"/>
<dbReference type="HOGENOM" id="CLU_979478_0_0_10"/>
<dbReference type="PANTHER" id="PTHR42759:SF1">
    <property type="entry name" value="MAGNESIUM-CHELATASE SUBUNIT CHLD"/>
    <property type="match status" value="1"/>
</dbReference>
<evidence type="ECO:0000259" key="1">
    <source>
        <dbReference type="Pfam" id="PF07728"/>
    </source>
</evidence>
<dbReference type="InterPro" id="IPR050764">
    <property type="entry name" value="CbbQ/NirQ/NorQ/GpvN"/>
</dbReference>
<dbReference type="Pfam" id="PF07728">
    <property type="entry name" value="AAA_5"/>
    <property type="match status" value="1"/>
</dbReference>
<accession>H1DF78</accession>
<feature type="domain" description="ATPase dynein-related AAA" evidence="1">
    <location>
        <begin position="48"/>
        <end position="186"/>
    </location>
</feature>
<protein>
    <recommendedName>
        <fullName evidence="1">ATPase dynein-related AAA domain-containing protein</fullName>
    </recommendedName>
</protein>
<organism evidence="2 3">
    <name type="scientific">Odoribacter laneus YIT 12061</name>
    <dbReference type="NCBI Taxonomy" id="742817"/>
    <lineage>
        <taxon>Bacteria</taxon>
        <taxon>Pseudomonadati</taxon>
        <taxon>Bacteroidota</taxon>
        <taxon>Bacteroidia</taxon>
        <taxon>Bacteroidales</taxon>
        <taxon>Odoribacteraceae</taxon>
        <taxon>Odoribacter</taxon>
    </lineage>
</organism>
<dbReference type="PATRIC" id="fig|742817.3.peg.971"/>
<dbReference type="PANTHER" id="PTHR42759">
    <property type="entry name" value="MOXR FAMILY PROTEIN"/>
    <property type="match status" value="1"/>
</dbReference>
<dbReference type="GO" id="GO:0016887">
    <property type="term" value="F:ATP hydrolysis activity"/>
    <property type="evidence" value="ECO:0007669"/>
    <property type="project" value="InterPro"/>
</dbReference>
<proteinExistence type="predicted"/>
<dbReference type="EMBL" id="ADMC01000014">
    <property type="protein sequence ID" value="EHP49396.1"/>
    <property type="molecule type" value="Genomic_DNA"/>
</dbReference>
<dbReference type="GeneID" id="98068511"/>
<name>H1DF78_9BACT</name>
<reference evidence="2 3" key="1">
    <citation type="submission" date="2012-01" db="EMBL/GenBank/DDBJ databases">
        <title>The Genome Sequence of Odoribacter laneus YIT 12061.</title>
        <authorList>
            <consortium name="The Broad Institute Genome Sequencing Platform"/>
            <person name="Earl A."/>
            <person name="Ward D."/>
            <person name="Feldgarden M."/>
            <person name="Gevers D."/>
            <person name="Morotomi M."/>
            <person name="Young S.K."/>
            <person name="Zeng Q."/>
            <person name="Gargeya S."/>
            <person name="Fitzgerald M."/>
            <person name="Haas B."/>
            <person name="Abouelleil A."/>
            <person name="Alvarado L."/>
            <person name="Arachchi H.M."/>
            <person name="Berlin A."/>
            <person name="Chapman S.B."/>
            <person name="Gearin G."/>
            <person name="Goldberg J."/>
            <person name="Griggs A."/>
            <person name="Gujja S."/>
            <person name="Hansen M."/>
            <person name="Heiman D."/>
            <person name="Howarth C."/>
            <person name="Larimer J."/>
            <person name="Lui A."/>
            <person name="MacDonald P.J.P."/>
            <person name="McCowen C."/>
            <person name="Montmayeur A."/>
            <person name="Murphy C."/>
            <person name="Neiman D."/>
            <person name="Pearson M."/>
            <person name="Priest M."/>
            <person name="Roberts A."/>
            <person name="Saif S."/>
            <person name="Shea T."/>
            <person name="Sisk P."/>
            <person name="Stolte C."/>
            <person name="Sykes S."/>
            <person name="Wortman J."/>
            <person name="Nusbaum C."/>
            <person name="Birren B."/>
        </authorList>
    </citation>
    <scope>NUCLEOTIDE SEQUENCE [LARGE SCALE GENOMIC DNA]</scope>
    <source>
        <strain evidence="2 3">YIT 12061</strain>
    </source>
</reference>
<dbReference type="Gene3D" id="3.40.50.300">
    <property type="entry name" value="P-loop containing nucleotide triphosphate hydrolases"/>
    <property type="match status" value="1"/>
</dbReference>
<evidence type="ECO:0000313" key="3">
    <source>
        <dbReference type="Proteomes" id="UP000004892"/>
    </source>
</evidence>
<dbReference type="InterPro" id="IPR027417">
    <property type="entry name" value="P-loop_NTPase"/>
</dbReference>
<dbReference type="GO" id="GO:0005524">
    <property type="term" value="F:ATP binding"/>
    <property type="evidence" value="ECO:0007669"/>
    <property type="project" value="InterPro"/>
</dbReference>
<gene>
    <name evidence="2" type="ORF">HMPREF9449_00914</name>
</gene>
<dbReference type="AlphaFoldDB" id="H1DF78"/>
<keyword evidence="3" id="KW-1185">Reference proteome</keyword>
<evidence type="ECO:0000313" key="2">
    <source>
        <dbReference type="EMBL" id="EHP49396.1"/>
    </source>
</evidence>
<comment type="caution">
    <text evidence="2">The sequence shown here is derived from an EMBL/GenBank/DDBJ whole genome shotgun (WGS) entry which is preliminary data.</text>
</comment>
<dbReference type="InterPro" id="IPR011704">
    <property type="entry name" value="ATPase_dyneun-rel_AAA"/>
</dbReference>
<dbReference type="RefSeq" id="WP_009136062.1">
    <property type="nucleotide sequence ID" value="NZ_JH594596.1"/>
</dbReference>
<sequence length="284" mass="31920">MMAVKNNDLFSFVTPPSFSLPKHSEQLYIPLKKWEFLCHTLYLKKYPFLLGPKGCGKSSIVRELAKAMGMDYYAFNMGQAFKPKKMFIGGLIIGENGKTEAVRSEFFQAFISSRPTLIFLDELTRTPAVAANFLMTVLDRQQSYLYDEDSGERYNKGEEVMFAAAGNTGFAYVSAQRLDTAFEDRFVKTRLDYLSPAEETALILYTVKEVSPADASRLAEAARLLRLGEEKEVLSVSLSTRQVLDAAAYLPLGYSLQEILEEIILTNYLISGEETIARSLLQTL</sequence>
<dbReference type="SUPFAM" id="SSF52540">
    <property type="entry name" value="P-loop containing nucleoside triphosphate hydrolases"/>
    <property type="match status" value="1"/>
</dbReference>